<proteinExistence type="predicted"/>
<dbReference type="KEGG" id="scy:SCATT_09420"/>
<accession>G8WN30</accession>
<feature type="region of interest" description="Disordered" evidence="1">
    <location>
        <begin position="91"/>
        <end position="163"/>
    </location>
</feature>
<feature type="compositionally biased region" description="Pro residues" evidence="1">
    <location>
        <begin position="125"/>
        <end position="144"/>
    </location>
</feature>
<feature type="region of interest" description="Disordered" evidence="1">
    <location>
        <begin position="1"/>
        <end position="74"/>
    </location>
</feature>
<organism evidence="2 3">
    <name type="scientific">Streptantibioticus cattleyicolor (strain ATCC 35852 / DSM 46488 / JCM 4925 / NBRC 14057 / NRRL 8057)</name>
    <name type="common">Streptomyces cattleya</name>
    <dbReference type="NCBI Taxonomy" id="1003195"/>
    <lineage>
        <taxon>Bacteria</taxon>
        <taxon>Bacillati</taxon>
        <taxon>Actinomycetota</taxon>
        <taxon>Actinomycetes</taxon>
        <taxon>Kitasatosporales</taxon>
        <taxon>Streptomycetaceae</taxon>
        <taxon>Streptantibioticus</taxon>
    </lineage>
</organism>
<reference evidence="3" key="1">
    <citation type="submission" date="2011-12" db="EMBL/GenBank/DDBJ databases">
        <title>Complete genome sequence of Streptomyces cattleya strain DSM 46488.</title>
        <authorList>
            <person name="Ou H.-Y."/>
            <person name="Li P."/>
            <person name="Zhao C."/>
            <person name="O'Hagan D."/>
            <person name="Deng Z."/>
        </authorList>
    </citation>
    <scope>NUCLEOTIDE SEQUENCE [LARGE SCALE GENOMIC DNA]</scope>
    <source>
        <strain evidence="3">ATCC 35852 / DSM 46488 / JCM 4925 / NBRC 14057 / NRRL 8057</strain>
    </source>
</reference>
<evidence type="ECO:0000256" key="1">
    <source>
        <dbReference type="SAM" id="MobiDB-lite"/>
    </source>
</evidence>
<dbReference type="Proteomes" id="UP000007842">
    <property type="component" value="Chromosome"/>
</dbReference>
<sequence>MARAGPVGPPAGRDGGLLRSAGHGRPRHPCTSTGRTSPPATRAGGGPGAGFPPVRCGQVSEPPAYASRTGRGPARPAFRVIYEVHPVHGVHHIPRRVPGPRGGGGGRRWTGGAEFDLGTGNAARPAPPVRGRPSAPPGPVPRPLSPWDYRELRGRNSGAPTTR</sequence>
<dbReference type="AlphaFoldDB" id="G8WN30"/>
<feature type="compositionally biased region" description="Gly residues" evidence="1">
    <location>
        <begin position="100"/>
        <end position="109"/>
    </location>
</feature>
<protein>
    <submittedName>
        <fullName evidence="2">Uncharacterized protein</fullName>
    </submittedName>
</protein>
<gene>
    <name evidence="2" type="ordered locus">SCATT_09420</name>
</gene>
<evidence type="ECO:0000313" key="3">
    <source>
        <dbReference type="Proteomes" id="UP000007842"/>
    </source>
</evidence>
<dbReference type="PATRIC" id="fig|1003195.29.peg.952"/>
<evidence type="ECO:0000313" key="2">
    <source>
        <dbReference type="EMBL" id="AEW93313.1"/>
    </source>
</evidence>
<dbReference type="STRING" id="1003195.SCATT_09420"/>
<dbReference type="HOGENOM" id="CLU_1626085_0_0_11"/>
<name>G8WN30_STREN</name>
<dbReference type="EMBL" id="CP003219">
    <property type="protein sequence ID" value="AEW93313.1"/>
    <property type="molecule type" value="Genomic_DNA"/>
</dbReference>
<keyword evidence="3" id="KW-1185">Reference proteome</keyword>